<feature type="active site" description="Tele-AMP-histidine intermediate" evidence="1">
    <location>
        <position position="110"/>
    </location>
</feature>
<evidence type="ECO:0000256" key="1">
    <source>
        <dbReference type="PIRSR" id="PIRSR601310-1"/>
    </source>
</evidence>
<dbReference type="InterPro" id="IPR036265">
    <property type="entry name" value="HIT-like_sf"/>
</dbReference>
<dbReference type="GO" id="GO:0003824">
    <property type="term" value="F:catalytic activity"/>
    <property type="evidence" value="ECO:0007669"/>
    <property type="project" value="InterPro"/>
</dbReference>
<dbReference type="Gene3D" id="3.30.428.10">
    <property type="entry name" value="HIT-like"/>
    <property type="match status" value="1"/>
</dbReference>
<comment type="caution">
    <text evidence="5">The sequence shown here is derived from an EMBL/GenBank/DDBJ whole genome shotgun (WGS) entry which is preliminary data.</text>
</comment>
<feature type="domain" description="HIT" evidence="4">
    <location>
        <begin position="7"/>
        <end position="123"/>
    </location>
</feature>
<proteinExistence type="predicted"/>
<dbReference type="SUPFAM" id="SSF54197">
    <property type="entry name" value="HIT-like"/>
    <property type="match status" value="1"/>
</dbReference>
<dbReference type="PROSITE" id="PS51084">
    <property type="entry name" value="HIT_2"/>
    <property type="match status" value="1"/>
</dbReference>
<organism evidence="5 6">
    <name type="scientific">Trichomonascus ciferrii</name>
    <dbReference type="NCBI Taxonomy" id="44093"/>
    <lineage>
        <taxon>Eukaryota</taxon>
        <taxon>Fungi</taxon>
        <taxon>Dikarya</taxon>
        <taxon>Ascomycota</taxon>
        <taxon>Saccharomycotina</taxon>
        <taxon>Dipodascomycetes</taxon>
        <taxon>Dipodascales</taxon>
        <taxon>Trichomonascaceae</taxon>
        <taxon>Trichomonascus</taxon>
        <taxon>Trichomonascus ciferrii complex</taxon>
    </lineage>
</organism>
<evidence type="ECO:0000313" key="6">
    <source>
        <dbReference type="Proteomes" id="UP000761534"/>
    </source>
</evidence>
<keyword evidence="6" id="KW-1185">Reference proteome</keyword>
<reference evidence="5" key="1">
    <citation type="journal article" date="2019" name="G3 (Bethesda)">
        <title>Genome Assemblies of Two Rare Opportunistic Yeast Pathogens: Diutina rugosa (syn. Candida rugosa) and Trichomonascus ciferrii (syn. Candida ciferrii).</title>
        <authorList>
            <person name="Mixao V."/>
            <person name="Saus E."/>
            <person name="Hansen A.P."/>
            <person name="Lass-Florl C."/>
            <person name="Gabaldon T."/>
        </authorList>
    </citation>
    <scope>NUCLEOTIDE SEQUENCE</scope>
    <source>
        <strain evidence="5">CBS 4856</strain>
    </source>
</reference>
<sequence>MSGRDCPFCGIAKHSPAGKLSYGTVFLSTDKVLGFLDIQPLVTSEAHVLVIPRRHYETLDQLADDPESSAALGVALPQVANALKKILNAEAFNIVQNNGVSAGQVVDHVHFHIVIRPRGKHPEATKGSDAIAKGLLEPPPPGKNGLLHYQRSYHAQVFCRGQREDLDPEWADYLVPKLRKALGSKL</sequence>
<dbReference type="GO" id="GO:0009117">
    <property type="term" value="P:nucleotide metabolic process"/>
    <property type="evidence" value="ECO:0007669"/>
    <property type="project" value="TreeGrafter"/>
</dbReference>
<dbReference type="OrthoDB" id="672793at2759"/>
<dbReference type="PANTHER" id="PTHR46648:SF2">
    <property type="entry name" value="HIT DOMAIN-CONTAINING PROTEIN"/>
    <property type="match status" value="1"/>
</dbReference>
<protein>
    <recommendedName>
        <fullName evidence="4">HIT domain-containing protein</fullName>
    </recommendedName>
</protein>
<dbReference type="EMBL" id="SWFS01000223">
    <property type="protein sequence ID" value="KAA8913555.1"/>
    <property type="molecule type" value="Genomic_DNA"/>
</dbReference>
<accession>A0A642V3V9</accession>
<feature type="short sequence motif" description="Histidine triad motif" evidence="2 3">
    <location>
        <begin position="108"/>
        <end position="112"/>
    </location>
</feature>
<dbReference type="Pfam" id="PF01230">
    <property type="entry name" value="HIT"/>
    <property type="match status" value="1"/>
</dbReference>
<dbReference type="AlphaFoldDB" id="A0A642V3V9"/>
<evidence type="ECO:0000256" key="2">
    <source>
        <dbReference type="PIRSR" id="PIRSR601310-3"/>
    </source>
</evidence>
<gene>
    <name evidence="5" type="ORF">TRICI_003159</name>
</gene>
<evidence type="ECO:0000313" key="5">
    <source>
        <dbReference type="EMBL" id="KAA8913555.1"/>
    </source>
</evidence>
<evidence type="ECO:0000256" key="3">
    <source>
        <dbReference type="PROSITE-ProRule" id="PRU00464"/>
    </source>
</evidence>
<evidence type="ECO:0000259" key="4">
    <source>
        <dbReference type="PROSITE" id="PS51084"/>
    </source>
</evidence>
<name>A0A642V3V9_9ASCO</name>
<dbReference type="InterPro" id="IPR001310">
    <property type="entry name" value="Histidine_triad_HIT"/>
</dbReference>
<dbReference type="PANTHER" id="PTHR46648">
    <property type="entry name" value="HIT FAMILY PROTEIN 1"/>
    <property type="match status" value="1"/>
</dbReference>
<dbReference type="InterPro" id="IPR011146">
    <property type="entry name" value="HIT-like"/>
</dbReference>
<dbReference type="VEuPathDB" id="FungiDB:TRICI_003159"/>
<dbReference type="Proteomes" id="UP000761534">
    <property type="component" value="Unassembled WGS sequence"/>
</dbReference>